<gene>
    <name evidence="3" type="ORF">AFCDBAGC_4872</name>
</gene>
<organism evidence="3 4">
    <name type="scientific">Methylobacterium cerastii</name>
    <dbReference type="NCBI Taxonomy" id="932741"/>
    <lineage>
        <taxon>Bacteria</taxon>
        <taxon>Pseudomonadati</taxon>
        <taxon>Pseudomonadota</taxon>
        <taxon>Alphaproteobacteria</taxon>
        <taxon>Hyphomicrobiales</taxon>
        <taxon>Methylobacteriaceae</taxon>
        <taxon>Methylobacterium</taxon>
    </lineage>
</organism>
<evidence type="ECO:0000256" key="1">
    <source>
        <dbReference type="ARBA" id="ARBA00022729"/>
    </source>
</evidence>
<feature type="chain" id="PRO_5045791588" description="DUF3862 domain-containing protein" evidence="2">
    <location>
        <begin position="24"/>
        <end position="101"/>
    </location>
</feature>
<dbReference type="RefSeq" id="WP_238273195.1">
    <property type="nucleotide sequence ID" value="NZ_BPQG01000107.1"/>
</dbReference>
<dbReference type="Proteomes" id="UP001055117">
    <property type="component" value="Unassembled WGS sequence"/>
</dbReference>
<dbReference type="InterPro" id="IPR024418">
    <property type="entry name" value="DUF3862"/>
</dbReference>
<keyword evidence="4" id="KW-1185">Reference proteome</keyword>
<evidence type="ECO:0000313" key="3">
    <source>
        <dbReference type="EMBL" id="GJD46987.1"/>
    </source>
</evidence>
<reference evidence="3 4" key="1">
    <citation type="journal article" date="2021" name="Front. Microbiol.">
        <title>Comprehensive Comparative Genomics and Phenotyping of Methylobacterium Species.</title>
        <authorList>
            <person name="Alessa O."/>
            <person name="Ogura Y."/>
            <person name="Fujitani Y."/>
            <person name="Takami H."/>
            <person name="Hayashi T."/>
            <person name="Sahin N."/>
            <person name="Tani A."/>
        </authorList>
    </citation>
    <scope>NUCLEOTIDE SEQUENCE [LARGE SCALE GENOMIC DNA]</scope>
    <source>
        <strain evidence="3 4">DSM 23679</strain>
    </source>
</reference>
<proteinExistence type="predicted"/>
<dbReference type="Pfam" id="PF12978">
    <property type="entry name" value="DUF3862"/>
    <property type="match status" value="1"/>
</dbReference>
<dbReference type="InterPro" id="IPR037873">
    <property type="entry name" value="BamE-like"/>
</dbReference>
<name>A0ABQ4QQT7_9HYPH</name>
<accession>A0ABQ4QQT7</accession>
<protein>
    <recommendedName>
        <fullName evidence="5">DUF3862 domain-containing protein</fullName>
    </recommendedName>
</protein>
<evidence type="ECO:0000313" key="4">
    <source>
        <dbReference type="Proteomes" id="UP001055117"/>
    </source>
</evidence>
<feature type="signal peptide" evidence="2">
    <location>
        <begin position="1"/>
        <end position="23"/>
    </location>
</feature>
<evidence type="ECO:0008006" key="5">
    <source>
        <dbReference type="Google" id="ProtNLM"/>
    </source>
</evidence>
<keyword evidence="1 2" id="KW-0732">Signal</keyword>
<evidence type="ECO:0000256" key="2">
    <source>
        <dbReference type="SAM" id="SignalP"/>
    </source>
</evidence>
<dbReference type="EMBL" id="BPQG01000107">
    <property type="protein sequence ID" value="GJD46987.1"/>
    <property type="molecule type" value="Genomic_DNA"/>
</dbReference>
<sequence>MSILRLAPALAALLVLPCGSAVAKPSGCRATQAAYAALKRGMSYHRAVERLGCPGRRVTHMTIGRTERTTYTWRGTGSYGANLTVSVRNGRLTSKSQLGVN</sequence>
<dbReference type="Gene3D" id="3.30.1450.10">
    <property type="match status" value="1"/>
</dbReference>
<comment type="caution">
    <text evidence="3">The sequence shown here is derived from an EMBL/GenBank/DDBJ whole genome shotgun (WGS) entry which is preliminary data.</text>
</comment>